<feature type="compositionally biased region" description="Pro residues" evidence="1">
    <location>
        <begin position="51"/>
        <end position="65"/>
    </location>
</feature>
<dbReference type="Proteomes" id="UP000530234">
    <property type="component" value="Unassembled WGS sequence"/>
</dbReference>
<evidence type="ECO:0000256" key="1">
    <source>
        <dbReference type="SAM" id="MobiDB-lite"/>
    </source>
</evidence>
<gene>
    <name evidence="3" type="ORF">FOE67_11675</name>
</gene>
<dbReference type="InterPro" id="IPR025326">
    <property type="entry name" value="DUF4232"/>
</dbReference>
<evidence type="ECO:0000259" key="2">
    <source>
        <dbReference type="Pfam" id="PF14016"/>
    </source>
</evidence>
<keyword evidence="4" id="KW-1185">Reference proteome</keyword>
<reference evidence="4" key="1">
    <citation type="submission" date="2019-10" db="EMBL/GenBank/DDBJ databases">
        <title>Streptomyces sp. nov., a novel actinobacterium isolated from alkaline environment.</title>
        <authorList>
            <person name="Golinska P."/>
        </authorList>
    </citation>
    <scope>NUCLEOTIDE SEQUENCE [LARGE SCALE GENOMIC DNA]</scope>
    <source>
        <strain evidence="4">DSM 42108</strain>
    </source>
</reference>
<dbReference type="EMBL" id="VKHS01000230">
    <property type="protein sequence ID" value="MBB0230155.1"/>
    <property type="molecule type" value="Genomic_DNA"/>
</dbReference>
<comment type="caution">
    <text evidence="3">The sequence shown here is derived from an EMBL/GenBank/DDBJ whole genome shotgun (WGS) entry which is preliminary data.</text>
</comment>
<feature type="domain" description="DUF4232" evidence="2">
    <location>
        <begin position="78"/>
        <end position="216"/>
    </location>
</feature>
<organism evidence="3 4">
    <name type="scientific">Streptomyces calidiresistens</name>
    <dbReference type="NCBI Taxonomy" id="1485586"/>
    <lineage>
        <taxon>Bacteria</taxon>
        <taxon>Bacillati</taxon>
        <taxon>Actinomycetota</taxon>
        <taxon>Actinomycetes</taxon>
        <taxon>Kitasatosporales</taxon>
        <taxon>Streptomycetaceae</taxon>
        <taxon>Streptomyces</taxon>
    </lineage>
</organism>
<name>A0A7W3T3A5_9ACTN</name>
<evidence type="ECO:0000313" key="4">
    <source>
        <dbReference type="Proteomes" id="UP000530234"/>
    </source>
</evidence>
<sequence>MHSLPVSTPFRSPRTVRAARTPVAGVIVLGVALLTGCGTVAVGDPGGDGPPVAPVDPVPSPPSSDEPPVEPAQEDISCPPSGLRVTADFTNPAMGLRVMGLRLVNCGDTPRRIEGYPGVTLLDEDAEALDVEVVNGSGDIAFVEGFDDPPVPFDLEPGEQASAGLMWRNTVTHVDDFRYPAPYLTVSPIPGEEAQLVVPDGDIDTGSTGIAGVSAWKPFPPAP</sequence>
<dbReference type="AlphaFoldDB" id="A0A7W3T3A5"/>
<protein>
    <submittedName>
        <fullName evidence="3">DUF4232 domain-containing protein</fullName>
    </submittedName>
</protein>
<feature type="region of interest" description="Disordered" evidence="1">
    <location>
        <begin position="44"/>
        <end position="81"/>
    </location>
</feature>
<evidence type="ECO:0000313" key="3">
    <source>
        <dbReference type="EMBL" id="MBB0230155.1"/>
    </source>
</evidence>
<dbReference type="Pfam" id="PF14016">
    <property type="entry name" value="DUF4232"/>
    <property type="match status" value="1"/>
</dbReference>
<proteinExistence type="predicted"/>
<accession>A0A7W3T3A5</accession>